<dbReference type="EMBL" id="GGEC01091102">
    <property type="protein sequence ID" value="MBX71586.1"/>
    <property type="molecule type" value="Transcribed_RNA"/>
</dbReference>
<dbReference type="AlphaFoldDB" id="A0A2P2QX56"/>
<protein>
    <submittedName>
        <fullName evidence="1">Uncharacterized protein</fullName>
    </submittedName>
</protein>
<accession>A0A2P2QX56</accession>
<organism evidence="1">
    <name type="scientific">Rhizophora mucronata</name>
    <name type="common">Asiatic mangrove</name>
    <dbReference type="NCBI Taxonomy" id="61149"/>
    <lineage>
        <taxon>Eukaryota</taxon>
        <taxon>Viridiplantae</taxon>
        <taxon>Streptophyta</taxon>
        <taxon>Embryophyta</taxon>
        <taxon>Tracheophyta</taxon>
        <taxon>Spermatophyta</taxon>
        <taxon>Magnoliopsida</taxon>
        <taxon>eudicotyledons</taxon>
        <taxon>Gunneridae</taxon>
        <taxon>Pentapetalae</taxon>
        <taxon>rosids</taxon>
        <taxon>fabids</taxon>
        <taxon>Malpighiales</taxon>
        <taxon>Rhizophoraceae</taxon>
        <taxon>Rhizophora</taxon>
    </lineage>
</organism>
<proteinExistence type="predicted"/>
<evidence type="ECO:0000313" key="1">
    <source>
        <dbReference type="EMBL" id="MBX71586.1"/>
    </source>
</evidence>
<name>A0A2P2QX56_RHIMU</name>
<sequence>MYWSRYLSTHSLMILMRLNHCRCTRIIIQFQRKNKLNCCGLIRMQIKGVDHFACRGRGRRWGTKP</sequence>
<reference evidence="1" key="1">
    <citation type="submission" date="2018-02" db="EMBL/GenBank/DDBJ databases">
        <title>Rhizophora mucronata_Transcriptome.</title>
        <authorList>
            <person name="Meera S.P."/>
            <person name="Sreeshan A."/>
            <person name="Augustine A."/>
        </authorList>
    </citation>
    <scope>NUCLEOTIDE SEQUENCE</scope>
    <source>
        <tissue evidence="1">Leaf</tissue>
    </source>
</reference>